<dbReference type="EMBL" id="BAAABX010000015">
    <property type="protein sequence ID" value="GAA0395702.1"/>
    <property type="molecule type" value="Genomic_DNA"/>
</dbReference>
<organism evidence="8 9">
    <name type="scientific">Streptomyces luteireticuli</name>
    <dbReference type="NCBI Taxonomy" id="173858"/>
    <lineage>
        <taxon>Bacteria</taxon>
        <taxon>Bacillati</taxon>
        <taxon>Actinomycetota</taxon>
        <taxon>Actinomycetes</taxon>
        <taxon>Kitasatosporales</taxon>
        <taxon>Streptomycetaceae</taxon>
        <taxon>Streptomyces</taxon>
    </lineage>
</organism>
<comment type="similarity">
    <text evidence="2">Belongs to the terpene cyclase/mutase family.</text>
</comment>
<keyword evidence="4" id="KW-0677">Repeat</keyword>
<evidence type="ECO:0000313" key="8">
    <source>
        <dbReference type="EMBL" id="GAA0395702.1"/>
    </source>
</evidence>
<dbReference type="Pfam" id="PF13249">
    <property type="entry name" value="SQHop_cyclase_N"/>
    <property type="match status" value="1"/>
</dbReference>
<feature type="region of interest" description="Disordered" evidence="5">
    <location>
        <begin position="1"/>
        <end position="26"/>
    </location>
</feature>
<reference evidence="8 9" key="1">
    <citation type="journal article" date="2019" name="Int. J. Syst. Evol. Microbiol.">
        <title>The Global Catalogue of Microorganisms (GCM) 10K type strain sequencing project: providing services to taxonomists for standard genome sequencing and annotation.</title>
        <authorList>
            <consortium name="The Broad Institute Genomics Platform"/>
            <consortium name="The Broad Institute Genome Sequencing Center for Infectious Disease"/>
            <person name="Wu L."/>
            <person name="Ma J."/>
        </authorList>
    </citation>
    <scope>NUCLEOTIDE SEQUENCE [LARGE SCALE GENOMIC DNA]</scope>
    <source>
        <strain evidence="8 9">JCM 4788</strain>
    </source>
</reference>
<evidence type="ECO:0000256" key="1">
    <source>
        <dbReference type="ARBA" id="ARBA00004999"/>
    </source>
</evidence>
<dbReference type="SUPFAM" id="SSF48239">
    <property type="entry name" value="Terpenoid cyclases/Protein prenyltransferases"/>
    <property type="match status" value="2"/>
</dbReference>
<evidence type="ECO:0000259" key="7">
    <source>
        <dbReference type="Pfam" id="PF13249"/>
    </source>
</evidence>
<evidence type="ECO:0000259" key="6">
    <source>
        <dbReference type="Pfam" id="PF13243"/>
    </source>
</evidence>
<dbReference type="Gene3D" id="1.50.10.20">
    <property type="match status" value="2"/>
</dbReference>
<dbReference type="InterPro" id="IPR008930">
    <property type="entry name" value="Terpenoid_cyclase/PrenylTrfase"/>
</dbReference>
<sequence length="670" mass="72629">MATTGTTGDSRAPVPARGARSAHDAARTRLLGLQRQDGSWEGEMEWNTTGTAQYVIVMRILERPLDEATRRGLVQHFRSARSPGGGWALHPQGPPSPYATTLAYLALRLLGAAPTDPLTAEAAAWLRALPGAPAVPQWGTFWLALLGLVPYEDLAPVPPEAMLLPARAPLHPSRLLGWTRMLYQAMAYLYGTRFAADLGPLAAELRHELFPHGGRTGEPLPGIDAHFPPGRALRLLTHCLRGWERVHSRGLRRAALERCHRAVADEQHASPHHGLSSANALLECLVLYARDPHHPLLEGAVGRLAYWRWTDTRRGVRICGDRSTVWDTSFAAQALLAADPGHVPDAVLRARAHLAGAQVTAYTGLVAPLRTVLGGWAFSDGNSRWPVGDCTAEALNALLDDDGSAPPPLPPHSLHAALGVLLDRQNRDGGFGTLDRQRAGRWLEALNPTEMFLGCMTDSSSVDCTGSVLTALARLRRHLDPDDRRRAETATGRAVAYLRAAQNPDGSFTGTWGIHHTYAAFLAARGLRAAGVRPDDPAPAALGRWLATTQLADGGWGENWRGCTERRHIPLDHGLPEMTSWAVLAALDTLGPRHPAVARGIRWLCDHQRPDGSWENDHVNGVSFATLMLRYPLYSAYFPTLALGRYLHATATTTPATGSPARAWTTGTGR</sequence>
<dbReference type="PANTHER" id="PTHR11764:SF20">
    <property type="entry name" value="LANOSTEROL SYNTHASE"/>
    <property type="match status" value="1"/>
</dbReference>
<comment type="pathway">
    <text evidence="1">Secondary metabolite biosynthesis; hopanoid biosynthesis.</text>
</comment>
<feature type="domain" description="Squalene cyclase C-terminal" evidence="6">
    <location>
        <begin position="323"/>
        <end position="647"/>
    </location>
</feature>
<proteinExistence type="inferred from homology"/>
<comment type="caution">
    <text evidence="8">The sequence shown here is derived from an EMBL/GenBank/DDBJ whole genome shotgun (WGS) entry which is preliminary data.</text>
</comment>
<dbReference type="PANTHER" id="PTHR11764">
    <property type="entry name" value="TERPENE CYCLASE/MUTASE FAMILY MEMBER"/>
    <property type="match status" value="1"/>
</dbReference>
<dbReference type="Proteomes" id="UP001500879">
    <property type="component" value="Unassembled WGS sequence"/>
</dbReference>
<protein>
    <submittedName>
        <fullName evidence="8">Squalene--hopene cyclase</fullName>
    </submittedName>
</protein>
<dbReference type="InterPro" id="IPR032696">
    <property type="entry name" value="SQ_cyclase_C"/>
</dbReference>
<evidence type="ECO:0000256" key="3">
    <source>
        <dbReference type="ARBA" id="ARBA00022723"/>
    </source>
</evidence>
<dbReference type="Pfam" id="PF13243">
    <property type="entry name" value="SQHop_cyclase_C"/>
    <property type="match status" value="1"/>
</dbReference>
<feature type="domain" description="Squalene cyclase N-terminal" evidence="7">
    <location>
        <begin position="25"/>
        <end position="310"/>
    </location>
</feature>
<evidence type="ECO:0000256" key="5">
    <source>
        <dbReference type="SAM" id="MobiDB-lite"/>
    </source>
</evidence>
<evidence type="ECO:0000256" key="2">
    <source>
        <dbReference type="ARBA" id="ARBA00009755"/>
    </source>
</evidence>
<dbReference type="RefSeq" id="WP_344021407.1">
    <property type="nucleotide sequence ID" value="NZ_BAAABX010000015.1"/>
</dbReference>
<dbReference type="NCBIfam" id="TIGR01787">
    <property type="entry name" value="squalene_cyclas"/>
    <property type="match status" value="1"/>
</dbReference>
<keyword evidence="9" id="KW-1185">Reference proteome</keyword>
<evidence type="ECO:0000256" key="4">
    <source>
        <dbReference type="ARBA" id="ARBA00022737"/>
    </source>
</evidence>
<gene>
    <name evidence="8" type="primary">shc_1</name>
    <name evidence="8" type="ORF">GCM10010357_15930</name>
</gene>
<dbReference type="InterPro" id="IPR032697">
    <property type="entry name" value="SQ_cyclase_N"/>
</dbReference>
<keyword evidence="3" id="KW-0479">Metal-binding</keyword>
<dbReference type="InterPro" id="IPR018333">
    <property type="entry name" value="Squalene_cyclase"/>
</dbReference>
<accession>A0ABN0YHD9</accession>
<name>A0ABN0YHD9_9ACTN</name>
<evidence type="ECO:0000313" key="9">
    <source>
        <dbReference type="Proteomes" id="UP001500879"/>
    </source>
</evidence>